<feature type="non-terminal residue" evidence="1">
    <location>
        <position position="1"/>
    </location>
</feature>
<evidence type="ECO:0000313" key="1">
    <source>
        <dbReference type="EMBL" id="MCI70279.1"/>
    </source>
</evidence>
<name>A0A392U9U1_9FABA</name>
<dbReference type="EMBL" id="LXQA010772708">
    <property type="protein sequence ID" value="MCI70279.1"/>
    <property type="molecule type" value="Genomic_DNA"/>
</dbReference>
<accession>A0A392U9U1</accession>
<keyword evidence="2" id="KW-1185">Reference proteome</keyword>
<reference evidence="1 2" key="1">
    <citation type="journal article" date="2018" name="Front. Plant Sci.">
        <title>Red Clover (Trifolium pratense) and Zigzag Clover (T. medium) - A Picture of Genomic Similarities and Differences.</title>
        <authorList>
            <person name="Dluhosova J."/>
            <person name="Istvanek J."/>
            <person name="Nedelnik J."/>
            <person name="Repkova J."/>
        </authorList>
    </citation>
    <scope>NUCLEOTIDE SEQUENCE [LARGE SCALE GENOMIC DNA]</scope>
    <source>
        <strain evidence="2">cv. 10/8</strain>
        <tissue evidence="1">Leaf</tissue>
    </source>
</reference>
<dbReference type="Proteomes" id="UP000265520">
    <property type="component" value="Unassembled WGS sequence"/>
</dbReference>
<dbReference type="AlphaFoldDB" id="A0A392U9U1"/>
<evidence type="ECO:0000313" key="2">
    <source>
        <dbReference type="Proteomes" id="UP000265520"/>
    </source>
</evidence>
<organism evidence="1 2">
    <name type="scientific">Trifolium medium</name>
    <dbReference type="NCBI Taxonomy" id="97028"/>
    <lineage>
        <taxon>Eukaryota</taxon>
        <taxon>Viridiplantae</taxon>
        <taxon>Streptophyta</taxon>
        <taxon>Embryophyta</taxon>
        <taxon>Tracheophyta</taxon>
        <taxon>Spermatophyta</taxon>
        <taxon>Magnoliopsida</taxon>
        <taxon>eudicotyledons</taxon>
        <taxon>Gunneridae</taxon>
        <taxon>Pentapetalae</taxon>
        <taxon>rosids</taxon>
        <taxon>fabids</taxon>
        <taxon>Fabales</taxon>
        <taxon>Fabaceae</taxon>
        <taxon>Papilionoideae</taxon>
        <taxon>50 kb inversion clade</taxon>
        <taxon>NPAAA clade</taxon>
        <taxon>Hologalegina</taxon>
        <taxon>IRL clade</taxon>
        <taxon>Trifolieae</taxon>
        <taxon>Trifolium</taxon>
    </lineage>
</organism>
<protein>
    <submittedName>
        <fullName evidence="1">Uncharacterized protein</fullName>
    </submittedName>
</protein>
<proteinExistence type="predicted"/>
<sequence>RAFDAVRLHKERHDSGISLLLRWRHLIGWIPDL</sequence>
<comment type="caution">
    <text evidence="1">The sequence shown here is derived from an EMBL/GenBank/DDBJ whole genome shotgun (WGS) entry which is preliminary data.</text>
</comment>